<dbReference type="AlphaFoldDB" id="A0A814LSN2"/>
<dbReference type="SMART" id="SM00248">
    <property type="entry name" value="ANK"/>
    <property type="match status" value="6"/>
</dbReference>
<proteinExistence type="predicted"/>
<evidence type="ECO:0000256" key="4">
    <source>
        <dbReference type="SAM" id="MobiDB-lite"/>
    </source>
</evidence>
<organism evidence="5 6">
    <name type="scientific">Rotaria sordida</name>
    <dbReference type="NCBI Taxonomy" id="392033"/>
    <lineage>
        <taxon>Eukaryota</taxon>
        <taxon>Metazoa</taxon>
        <taxon>Spiralia</taxon>
        <taxon>Gnathifera</taxon>
        <taxon>Rotifera</taxon>
        <taxon>Eurotatoria</taxon>
        <taxon>Bdelloidea</taxon>
        <taxon>Philodinida</taxon>
        <taxon>Philodinidae</taxon>
        <taxon>Rotaria</taxon>
    </lineage>
</organism>
<dbReference type="PROSITE" id="PS50297">
    <property type="entry name" value="ANK_REP_REGION"/>
    <property type="match status" value="2"/>
</dbReference>
<protein>
    <submittedName>
        <fullName evidence="5">Uncharacterized protein</fullName>
    </submittedName>
</protein>
<comment type="caution">
    <text evidence="5">The sequence shown here is derived from an EMBL/GenBank/DDBJ whole genome shotgun (WGS) entry which is preliminary data.</text>
</comment>
<gene>
    <name evidence="5" type="ORF">ZHD862_LOCUS15994</name>
</gene>
<accession>A0A814LSN2</accession>
<dbReference type="SUPFAM" id="SSF48403">
    <property type="entry name" value="Ankyrin repeat"/>
    <property type="match status" value="1"/>
</dbReference>
<feature type="repeat" description="ANK" evidence="3">
    <location>
        <begin position="189"/>
        <end position="221"/>
    </location>
</feature>
<dbReference type="InterPro" id="IPR002110">
    <property type="entry name" value="Ankyrin_rpt"/>
</dbReference>
<dbReference type="InterPro" id="IPR036770">
    <property type="entry name" value="Ankyrin_rpt-contain_sf"/>
</dbReference>
<dbReference type="PANTHER" id="PTHR24198">
    <property type="entry name" value="ANKYRIN REPEAT AND PROTEIN KINASE DOMAIN-CONTAINING PROTEIN"/>
    <property type="match status" value="1"/>
</dbReference>
<evidence type="ECO:0000313" key="6">
    <source>
        <dbReference type="Proteomes" id="UP000663864"/>
    </source>
</evidence>
<dbReference type="PROSITE" id="PS50088">
    <property type="entry name" value="ANK_REPEAT"/>
    <property type="match status" value="3"/>
</dbReference>
<keyword evidence="2 3" id="KW-0040">ANK repeat</keyword>
<feature type="compositionally biased region" description="Basic and acidic residues" evidence="4">
    <location>
        <begin position="285"/>
        <end position="296"/>
    </location>
</feature>
<evidence type="ECO:0000256" key="3">
    <source>
        <dbReference type="PROSITE-ProRule" id="PRU00023"/>
    </source>
</evidence>
<dbReference type="PANTHER" id="PTHR24198:SF165">
    <property type="entry name" value="ANKYRIN REPEAT-CONTAINING PROTEIN-RELATED"/>
    <property type="match status" value="1"/>
</dbReference>
<name>A0A814LSN2_9BILA</name>
<evidence type="ECO:0000256" key="2">
    <source>
        <dbReference type="ARBA" id="ARBA00023043"/>
    </source>
</evidence>
<keyword evidence="1" id="KW-0677">Repeat</keyword>
<dbReference type="Gene3D" id="1.25.40.20">
    <property type="entry name" value="Ankyrin repeat-containing domain"/>
    <property type="match status" value="2"/>
</dbReference>
<feature type="repeat" description="ANK" evidence="3">
    <location>
        <begin position="81"/>
        <end position="109"/>
    </location>
</feature>
<reference evidence="5" key="1">
    <citation type="submission" date="2021-02" db="EMBL/GenBank/DDBJ databases">
        <authorList>
            <person name="Nowell W R."/>
        </authorList>
    </citation>
    <scope>NUCLEOTIDE SEQUENCE</scope>
</reference>
<dbReference type="Pfam" id="PF12796">
    <property type="entry name" value="Ank_2"/>
    <property type="match status" value="2"/>
</dbReference>
<evidence type="ECO:0000313" key="5">
    <source>
        <dbReference type="EMBL" id="CAF1069519.1"/>
    </source>
</evidence>
<feature type="region of interest" description="Disordered" evidence="4">
    <location>
        <begin position="285"/>
        <end position="307"/>
    </location>
</feature>
<evidence type="ECO:0000256" key="1">
    <source>
        <dbReference type="ARBA" id="ARBA00022737"/>
    </source>
</evidence>
<feature type="repeat" description="ANK" evidence="3">
    <location>
        <begin position="48"/>
        <end position="80"/>
    </location>
</feature>
<sequence>MGSILSKEQLMIKAIEHQDINAMKILINDLTREQMNMMCKYIVPRNEYQYTILHLATWQNNPQLLNLLLDYADDLEIRDGFGWTPLMTAINRDSKENVKVLLNRGAKINCDFVQGMDLIAIAMAFHDTELIEILMDHGAQVIFTPDMYVNHEYSMGCYLLHFAVDDGLIDIAKLLIEKGKIPINTLDQTGWSPLHLAAGHNYLDIVKLLLQYKADINIKDYYGNTPLAWAKQMYATEVINELEKHDGIADTEWYGEKLMLHGYKEQIEDDQKLYEIENNQFEIDESKPDKTLKDKSPLILDALQRQR</sequence>
<dbReference type="EMBL" id="CAJNOT010000741">
    <property type="protein sequence ID" value="CAF1069519.1"/>
    <property type="molecule type" value="Genomic_DNA"/>
</dbReference>
<dbReference type="Proteomes" id="UP000663864">
    <property type="component" value="Unassembled WGS sequence"/>
</dbReference>